<reference evidence="3 4" key="1">
    <citation type="submission" date="2024-02" db="EMBL/GenBank/DDBJ databases">
        <authorList>
            <person name="Vignale AGUSTIN F."/>
            <person name="Sosa J E."/>
            <person name="Modenutti C."/>
        </authorList>
    </citation>
    <scope>NUCLEOTIDE SEQUENCE [LARGE SCALE GENOMIC DNA]</scope>
</reference>
<comment type="caution">
    <text evidence="3">The sequence shown here is derived from an EMBL/GenBank/DDBJ whole genome shotgun (WGS) entry which is preliminary data.</text>
</comment>
<feature type="region of interest" description="Disordered" evidence="2">
    <location>
        <begin position="1"/>
        <end position="20"/>
    </location>
</feature>
<organism evidence="3 4">
    <name type="scientific">Ilex paraguariensis</name>
    <name type="common">yerba mate</name>
    <dbReference type="NCBI Taxonomy" id="185542"/>
    <lineage>
        <taxon>Eukaryota</taxon>
        <taxon>Viridiplantae</taxon>
        <taxon>Streptophyta</taxon>
        <taxon>Embryophyta</taxon>
        <taxon>Tracheophyta</taxon>
        <taxon>Spermatophyta</taxon>
        <taxon>Magnoliopsida</taxon>
        <taxon>eudicotyledons</taxon>
        <taxon>Gunneridae</taxon>
        <taxon>Pentapetalae</taxon>
        <taxon>asterids</taxon>
        <taxon>campanulids</taxon>
        <taxon>Aquifoliales</taxon>
        <taxon>Aquifoliaceae</taxon>
        <taxon>Ilex</taxon>
    </lineage>
</organism>
<evidence type="ECO:0000256" key="2">
    <source>
        <dbReference type="SAM" id="MobiDB-lite"/>
    </source>
</evidence>
<keyword evidence="4" id="KW-1185">Reference proteome</keyword>
<feature type="compositionally biased region" description="Polar residues" evidence="2">
    <location>
        <begin position="181"/>
        <end position="190"/>
    </location>
</feature>
<feature type="region of interest" description="Disordered" evidence="2">
    <location>
        <begin position="178"/>
        <end position="198"/>
    </location>
</feature>
<evidence type="ECO:0000256" key="1">
    <source>
        <dbReference type="SAM" id="Coils"/>
    </source>
</evidence>
<dbReference type="AlphaFoldDB" id="A0ABC8STT4"/>
<name>A0ABC8STT4_9AQUA</name>
<feature type="non-terminal residue" evidence="3">
    <location>
        <position position="1"/>
    </location>
</feature>
<dbReference type="EMBL" id="CAUOFW020003158">
    <property type="protein sequence ID" value="CAK9158323.1"/>
    <property type="molecule type" value="Genomic_DNA"/>
</dbReference>
<feature type="coiled-coil region" evidence="1">
    <location>
        <begin position="101"/>
        <end position="142"/>
    </location>
</feature>
<feature type="compositionally biased region" description="Basic and acidic residues" evidence="2">
    <location>
        <begin position="8"/>
        <end position="20"/>
    </location>
</feature>
<evidence type="ECO:0000313" key="3">
    <source>
        <dbReference type="EMBL" id="CAK9158323.1"/>
    </source>
</evidence>
<evidence type="ECO:0000313" key="4">
    <source>
        <dbReference type="Proteomes" id="UP001642360"/>
    </source>
</evidence>
<accession>A0ABC8STT4</accession>
<proteinExistence type="predicted"/>
<feature type="region of interest" description="Disordered" evidence="2">
    <location>
        <begin position="79"/>
        <end position="98"/>
    </location>
</feature>
<protein>
    <submittedName>
        <fullName evidence="3">Uncharacterized protein</fullName>
    </submittedName>
</protein>
<dbReference type="Proteomes" id="UP001642360">
    <property type="component" value="Unassembled WGS sequence"/>
</dbReference>
<sequence length="198" mass="22555">KSFARISYDSRDPETGEEPNRAELWLTTKFSMKRNAWAGRRSGKVYSDLKRLEAQSMEEGATPMTEDQRFEAVLGPKKSGYIRGRGAGPKPTTSTAGQRIRAQLEKENEELKWQAETNRMRWESLEKENSDLALRLKSLESNMHVEIQTQVHAVLQTQLTTFFQQMKESGQILTSHHCDRVQTSGSSENSFGRLASED</sequence>
<keyword evidence="1" id="KW-0175">Coiled coil</keyword>
<gene>
    <name evidence="3" type="ORF">ILEXP_LOCUS26949</name>
</gene>